<evidence type="ECO:0000313" key="2">
    <source>
        <dbReference type="Proteomes" id="UP000016480"/>
    </source>
</evidence>
<dbReference type="GeneID" id="79942122"/>
<name>A0A8T0C551_9GAMM</name>
<evidence type="ECO:0000313" key="1">
    <source>
        <dbReference type="EMBL" id="KAF7785809.1"/>
    </source>
</evidence>
<protein>
    <submittedName>
        <fullName evidence="1">Uncharacterized protein</fullName>
    </submittedName>
</protein>
<accession>A0A8T0C551</accession>
<dbReference type="RefSeq" id="WP_257721228.1">
    <property type="nucleotide sequence ID" value="NZ_AHCD03000035.1"/>
</dbReference>
<dbReference type="AlphaFoldDB" id="A0A8T0C551"/>
<sequence length="42" mass="4660">MGKSKTFKPKTIEALHLKDVAGGGIDRPIFIGYKDPIDNIKF</sequence>
<dbReference type="Proteomes" id="UP000016480">
    <property type="component" value="Unassembled WGS sequence"/>
</dbReference>
<comment type="caution">
    <text evidence="1">The sequence shown here is derived from an EMBL/GenBank/DDBJ whole genome shotgun (WGS) entry which is preliminary data.</text>
</comment>
<proteinExistence type="predicted"/>
<dbReference type="EMBL" id="AHCD03000035">
    <property type="protein sequence ID" value="KAF7785809.1"/>
    <property type="molecule type" value="Genomic_DNA"/>
</dbReference>
<organism evidence="1 2">
    <name type="scientific">Pseudoalteromonas rubra</name>
    <dbReference type="NCBI Taxonomy" id="43658"/>
    <lineage>
        <taxon>Bacteria</taxon>
        <taxon>Pseudomonadati</taxon>
        <taxon>Pseudomonadota</taxon>
        <taxon>Gammaproteobacteria</taxon>
        <taxon>Alteromonadales</taxon>
        <taxon>Pseudoalteromonadaceae</taxon>
        <taxon>Pseudoalteromonas</taxon>
    </lineage>
</organism>
<gene>
    <name evidence="1" type="ORF">PRUB_a0198</name>
</gene>
<reference evidence="1 2" key="1">
    <citation type="journal article" date="2012" name="J. Bacteriol.">
        <title>Genome sequence of the cycloprodigiosin-producing bacterial strain Pseudoalteromonas rubra ATCC 29570(T).</title>
        <authorList>
            <person name="Xie B.B."/>
            <person name="Shu Y.L."/>
            <person name="Qin Q.L."/>
            <person name="Rong J.C."/>
            <person name="Zhang X.Y."/>
            <person name="Chen X.L."/>
            <person name="Zhou B.C."/>
            <person name="Zhang Y.Z."/>
        </authorList>
    </citation>
    <scope>NUCLEOTIDE SEQUENCE [LARGE SCALE GENOMIC DNA]</scope>
    <source>
        <strain evidence="1 2">DSM 6842</strain>
    </source>
</reference>